<dbReference type="CDD" id="cd06261">
    <property type="entry name" value="TM_PBP2"/>
    <property type="match status" value="1"/>
</dbReference>
<comment type="caution">
    <text evidence="9">The sequence shown here is derived from an EMBL/GenBank/DDBJ whole genome shotgun (WGS) entry which is preliminary data.</text>
</comment>
<keyword evidence="2 7" id="KW-0813">Transport</keyword>
<dbReference type="InterPro" id="IPR045621">
    <property type="entry name" value="BPD_transp_1_N"/>
</dbReference>
<dbReference type="SUPFAM" id="SSF161098">
    <property type="entry name" value="MetI-like"/>
    <property type="match status" value="1"/>
</dbReference>
<evidence type="ECO:0000256" key="4">
    <source>
        <dbReference type="ARBA" id="ARBA00022692"/>
    </source>
</evidence>
<evidence type="ECO:0000256" key="6">
    <source>
        <dbReference type="ARBA" id="ARBA00023136"/>
    </source>
</evidence>
<dbReference type="PANTHER" id="PTHR43163">
    <property type="entry name" value="DIPEPTIDE TRANSPORT SYSTEM PERMEASE PROTEIN DPPB-RELATED"/>
    <property type="match status" value="1"/>
</dbReference>
<feature type="transmembrane region" description="Helical" evidence="7">
    <location>
        <begin position="237"/>
        <end position="262"/>
    </location>
</feature>
<evidence type="ECO:0000256" key="5">
    <source>
        <dbReference type="ARBA" id="ARBA00022989"/>
    </source>
</evidence>
<dbReference type="Pfam" id="PF00528">
    <property type="entry name" value="BPD_transp_1"/>
    <property type="match status" value="1"/>
</dbReference>
<feature type="transmembrane region" description="Helical" evidence="7">
    <location>
        <begin position="93"/>
        <end position="119"/>
    </location>
</feature>
<evidence type="ECO:0000313" key="10">
    <source>
        <dbReference type="Proteomes" id="UP000599074"/>
    </source>
</evidence>
<evidence type="ECO:0000259" key="8">
    <source>
        <dbReference type="PROSITE" id="PS50928"/>
    </source>
</evidence>
<dbReference type="Gene3D" id="1.10.3720.10">
    <property type="entry name" value="MetI-like"/>
    <property type="match status" value="1"/>
</dbReference>
<organism evidence="9 10">
    <name type="scientific">Planosporangium mesophilum</name>
    <dbReference type="NCBI Taxonomy" id="689768"/>
    <lineage>
        <taxon>Bacteria</taxon>
        <taxon>Bacillati</taxon>
        <taxon>Actinomycetota</taxon>
        <taxon>Actinomycetes</taxon>
        <taxon>Micromonosporales</taxon>
        <taxon>Micromonosporaceae</taxon>
        <taxon>Planosporangium</taxon>
    </lineage>
</organism>
<reference evidence="9" key="1">
    <citation type="submission" date="2021-01" db="EMBL/GenBank/DDBJ databases">
        <title>Whole genome shotgun sequence of Planosporangium mesophilum NBRC 109066.</title>
        <authorList>
            <person name="Komaki H."/>
            <person name="Tamura T."/>
        </authorList>
    </citation>
    <scope>NUCLEOTIDE SEQUENCE</scope>
    <source>
        <strain evidence="9">NBRC 109066</strain>
    </source>
</reference>
<dbReference type="PROSITE" id="PS50928">
    <property type="entry name" value="ABC_TM1"/>
    <property type="match status" value="1"/>
</dbReference>
<feature type="transmembrane region" description="Helical" evidence="7">
    <location>
        <begin position="177"/>
        <end position="197"/>
    </location>
</feature>
<dbReference type="InterPro" id="IPR035906">
    <property type="entry name" value="MetI-like_sf"/>
</dbReference>
<dbReference type="Pfam" id="PF19300">
    <property type="entry name" value="BPD_transp_1_N"/>
    <property type="match status" value="1"/>
</dbReference>
<dbReference type="GO" id="GO:0071916">
    <property type="term" value="F:dipeptide transmembrane transporter activity"/>
    <property type="evidence" value="ECO:0007669"/>
    <property type="project" value="TreeGrafter"/>
</dbReference>
<comment type="similarity">
    <text evidence="7">Belongs to the binding-protein-dependent transport system permease family.</text>
</comment>
<dbReference type="RefSeq" id="WP_168115857.1">
    <property type="nucleotide sequence ID" value="NZ_BOON01000028.1"/>
</dbReference>
<feature type="transmembrane region" description="Helical" evidence="7">
    <location>
        <begin position="131"/>
        <end position="157"/>
    </location>
</feature>
<evidence type="ECO:0000256" key="3">
    <source>
        <dbReference type="ARBA" id="ARBA00022475"/>
    </source>
</evidence>
<sequence length="316" mass="33293">MAAYVLRKLSLFGLTLLLASALIFGALRLLGGNPAAIALGSDATPEDLRALEVQMGLNRPLWNQYVDWLGDLVTGSLGVSAVSKAPVGPPLSAGLGVTLSVAIVAIILALVVAIPLGFLASIRNTRSTGAVISGAAHTGLAIPSFWLGLVLALVFAVTLRMFPSGGYARLAEGVGPWLRSIALPVIALAAGQAAIFVRYTRAALLDIAHEDFIRTARMKGLNFTQAMIRHGLRNGMLPVLTVVGIQFGFLVGGTLVIENVFFLPGLGRIMMNALGVRDLVLVQSGAMVITFIILLVNLLVDLLYGVIDPRVKARRV</sequence>
<keyword evidence="4 7" id="KW-0812">Transmembrane</keyword>
<evidence type="ECO:0000256" key="7">
    <source>
        <dbReference type="RuleBase" id="RU363032"/>
    </source>
</evidence>
<keyword evidence="5 7" id="KW-1133">Transmembrane helix</keyword>
<keyword evidence="10" id="KW-1185">Reference proteome</keyword>
<evidence type="ECO:0000256" key="2">
    <source>
        <dbReference type="ARBA" id="ARBA00022448"/>
    </source>
</evidence>
<keyword evidence="6 7" id="KW-0472">Membrane</keyword>
<dbReference type="InterPro" id="IPR000515">
    <property type="entry name" value="MetI-like"/>
</dbReference>
<dbReference type="PANTHER" id="PTHR43163:SF6">
    <property type="entry name" value="DIPEPTIDE TRANSPORT SYSTEM PERMEASE PROTEIN DPPB-RELATED"/>
    <property type="match status" value="1"/>
</dbReference>
<keyword evidence="3" id="KW-1003">Cell membrane</keyword>
<accession>A0A8J3X1L0</accession>
<dbReference type="AlphaFoldDB" id="A0A8J3X1L0"/>
<feature type="domain" description="ABC transmembrane type-1" evidence="8">
    <location>
        <begin position="95"/>
        <end position="304"/>
    </location>
</feature>
<evidence type="ECO:0000313" key="9">
    <source>
        <dbReference type="EMBL" id="GII23464.1"/>
    </source>
</evidence>
<dbReference type="EMBL" id="BOON01000028">
    <property type="protein sequence ID" value="GII23464.1"/>
    <property type="molecule type" value="Genomic_DNA"/>
</dbReference>
<protein>
    <submittedName>
        <fullName evidence="9">Peptide ABC transporter</fullName>
    </submittedName>
</protein>
<gene>
    <name evidence="9" type="ORF">Pme01_30610</name>
</gene>
<feature type="transmembrane region" description="Helical" evidence="7">
    <location>
        <begin position="282"/>
        <end position="307"/>
    </location>
</feature>
<evidence type="ECO:0000256" key="1">
    <source>
        <dbReference type="ARBA" id="ARBA00004651"/>
    </source>
</evidence>
<comment type="subcellular location">
    <subcellularLocation>
        <location evidence="1 7">Cell membrane</location>
        <topology evidence="1 7">Multi-pass membrane protein</topology>
    </subcellularLocation>
</comment>
<dbReference type="Proteomes" id="UP000599074">
    <property type="component" value="Unassembled WGS sequence"/>
</dbReference>
<proteinExistence type="inferred from homology"/>
<name>A0A8J3X1L0_9ACTN</name>
<dbReference type="GO" id="GO:0005886">
    <property type="term" value="C:plasma membrane"/>
    <property type="evidence" value="ECO:0007669"/>
    <property type="project" value="UniProtKB-SubCell"/>
</dbReference>